<keyword evidence="1" id="KW-1185">Reference proteome</keyword>
<accession>A0A0K0D0Q9</accession>
<dbReference type="WBParaSite" id="ACAC_0000365201-mRNA-1">
    <property type="protein sequence ID" value="ACAC_0000365201-mRNA-1"/>
    <property type="gene ID" value="ACAC_0000365201"/>
</dbReference>
<evidence type="ECO:0000313" key="2">
    <source>
        <dbReference type="WBParaSite" id="ACAC_0000365201-mRNA-1"/>
    </source>
</evidence>
<sequence length="164" mass="18964">MTRGEKEIGYNITLNVGFDVVCGTEAATLDSDLKRRMAIEKCGHPDVDEVVLRELEKPLDYEVETAEEFQRKMARVRHLMAELLLRTILNEWAAQQEMAEQEKEVMARIRDASNARKMLRDVLIESKKKAEDAMLDRKNRYEVDESPLNYYSTTVTITPITLLL</sequence>
<reference evidence="2" key="2">
    <citation type="submission" date="2017-02" db="UniProtKB">
        <authorList>
            <consortium name="WormBaseParasite"/>
        </authorList>
    </citation>
    <scope>IDENTIFICATION</scope>
</reference>
<evidence type="ECO:0000313" key="1">
    <source>
        <dbReference type="Proteomes" id="UP000035642"/>
    </source>
</evidence>
<name>A0A0K0D0Q9_ANGCA</name>
<dbReference type="Proteomes" id="UP000035642">
    <property type="component" value="Unassembled WGS sequence"/>
</dbReference>
<dbReference type="AlphaFoldDB" id="A0A0K0D0Q9"/>
<organism evidence="1 2">
    <name type="scientific">Angiostrongylus cantonensis</name>
    <name type="common">Rat lungworm</name>
    <dbReference type="NCBI Taxonomy" id="6313"/>
    <lineage>
        <taxon>Eukaryota</taxon>
        <taxon>Metazoa</taxon>
        <taxon>Ecdysozoa</taxon>
        <taxon>Nematoda</taxon>
        <taxon>Chromadorea</taxon>
        <taxon>Rhabditida</taxon>
        <taxon>Rhabditina</taxon>
        <taxon>Rhabditomorpha</taxon>
        <taxon>Strongyloidea</taxon>
        <taxon>Metastrongylidae</taxon>
        <taxon>Angiostrongylus</taxon>
    </lineage>
</organism>
<reference evidence="1" key="1">
    <citation type="submission" date="2012-09" db="EMBL/GenBank/DDBJ databases">
        <authorList>
            <person name="Martin A.A."/>
        </authorList>
    </citation>
    <scope>NUCLEOTIDE SEQUENCE</scope>
</reference>
<proteinExistence type="predicted"/>
<protein>
    <submittedName>
        <fullName evidence="2">Mediator of RNA polymerase II transcription subunit 28</fullName>
    </submittedName>
</protein>